<dbReference type="SUPFAM" id="SSF50104">
    <property type="entry name" value="Translation proteins SH3-like domain"/>
    <property type="match status" value="1"/>
</dbReference>
<feature type="domain" description="KOW" evidence="1">
    <location>
        <begin position="7"/>
        <end position="34"/>
    </location>
</feature>
<dbReference type="InterPro" id="IPR014722">
    <property type="entry name" value="Rib_uL2_dom2"/>
</dbReference>
<evidence type="ECO:0000313" key="3">
    <source>
        <dbReference type="Proteomes" id="UP000632222"/>
    </source>
</evidence>
<gene>
    <name evidence="2" type="ORF">GCM10008938_13120</name>
</gene>
<dbReference type="SMART" id="SM00739">
    <property type="entry name" value="KOW"/>
    <property type="match status" value="1"/>
</dbReference>
<evidence type="ECO:0000313" key="2">
    <source>
        <dbReference type="EMBL" id="GGJ28426.1"/>
    </source>
</evidence>
<dbReference type="InterPro" id="IPR008991">
    <property type="entry name" value="Translation_prot_SH3-like_sf"/>
</dbReference>
<proteinExistence type="predicted"/>
<dbReference type="Pfam" id="PF00467">
    <property type="entry name" value="KOW"/>
    <property type="match status" value="1"/>
</dbReference>
<organism evidence="2 3">
    <name type="scientific">Deinococcus roseus</name>
    <dbReference type="NCBI Taxonomy" id="392414"/>
    <lineage>
        <taxon>Bacteria</taxon>
        <taxon>Thermotogati</taxon>
        <taxon>Deinococcota</taxon>
        <taxon>Deinococci</taxon>
        <taxon>Deinococcales</taxon>
        <taxon>Deinococcaceae</taxon>
        <taxon>Deinococcus</taxon>
    </lineage>
</organism>
<sequence length="130" mass="15011">MTSIHKSFQVGDEVKIIEGRFQGYEGKIQSYDPVADEYLVVYGDERRSHAGHYRPEELSKLQAESAPALGMGCCQSCQFYRPLQYLEQLYFADHPRDGQCTHPHMTDLQGQPFWVRDEKNFGCLLHQPDL</sequence>
<protein>
    <recommendedName>
        <fullName evidence="1">KOW domain-containing protein</fullName>
    </recommendedName>
</protein>
<evidence type="ECO:0000259" key="1">
    <source>
        <dbReference type="SMART" id="SM00739"/>
    </source>
</evidence>
<dbReference type="EMBL" id="BMOD01000003">
    <property type="protein sequence ID" value="GGJ28426.1"/>
    <property type="molecule type" value="Genomic_DNA"/>
</dbReference>
<dbReference type="Gene3D" id="2.30.30.30">
    <property type="match status" value="1"/>
</dbReference>
<keyword evidence="3" id="KW-1185">Reference proteome</keyword>
<dbReference type="RefSeq" id="WP_189001598.1">
    <property type="nucleotide sequence ID" value="NZ_BMOD01000003.1"/>
</dbReference>
<reference evidence="3" key="1">
    <citation type="journal article" date="2019" name="Int. J. Syst. Evol. Microbiol.">
        <title>The Global Catalogue of Microorganisms (GCM) 10K type strain sequencing project: providing services to taxonomists for standard genome sequencing and annotation.</title>
        <authorList>
            <consortium name="The Broad Institute Genomics Platform"/>
            <consortium name="The Broad Institute Genome Sequencing Center for Infectious Disease"/>
            <person name="Wu L."/>
            <person name="Ma J."/>
        </authorList>
    </citation>
    <scope>NUCLEOTIDE SEQUENCE [LARGE SCALE GENOMIC DNA]</scope>
    <source>
        <strain evidence="3">JCM 14370</strain>
    </source>
</reference>
<dbReference type="CDD" id="cd06091">
    <property type="entry name" value="KOW_NusG"/>
    <property type="match status" value="1"/>
</dbReference>
<dbReference type="Proteomes" id="UP000632222">
    <property type="component" value="Unassembled WGS sequence"/>
</dbReference>
<dbReference type="InterPro" id="IPR005824">
    <property type="entry name" value="KOW"/>
</dbReference>
<accession>A0ABQ2CWN5</accession>
<name>A0ABQ2CWN5_9DEIO</name>
<comment type="caution">
    <text evidence="2">The sequence shown here is derived from an EMBL/GenBank/DDBJ whole genome shotgun (WGS) entry which is preliminary data.</text>
</comment>